<evidence type="ECO:0000259" key="3">
    <source>
        <dbReference type="Pfam" id="PF01103"/>
    </source>
</evidence>
<evidence type="ECO:0000313" key="5">
    <source>
        <dbReference type="Proteomes" id="UP001501175"/>
    </source>
</evidence>
<evidence type="ECO:0000313" key="4">
    <source>
        <dbReference type="EMBL" id="GAA4450416.1"/>
    </source>
</evidence>
<keyword evidence="2" id="KW-0472">Membrane</keyword>
<evidence type="ECO:0000256" key="2">
    <source>
        <dbReference type="ARBA" id="ARBA00023136"/>
    </source>
</evidence>
<comment type="subcellular location">
    <subcellularLocation>
        <location evidence="1">Membrane</location>
    </subcellularLocation>
</comment>
<dbReference type="InterPro" id="IPR000184">
    <property type="entry name" value="Bac_surfAg_D15"/>
</dbReference>
<comment type="caution">
    <text evidence="4">The sequence shown here is derived from an EMBL/GenBank/DDBJ whole genome shotgun (WGS) entry which is preliminary data.</text>
</comment>
<gene>
    <name evidence="4" type="ORF">GCM10023189_11000</name>
</gene>
<accession>A0ABP8MKB7</accession>
<keyword evidence="5" id="KW-1185">Reference proteome</keyword>
<name>A0ABP8MKB7_9BACT</name>
<reference evidence="5" key="1">
    <citation type="journal article" date="2019" name="Int. J. Syst. Evol. Microbiol.">
        <title>The Global Catalogue of Microorganisms (GCM) 10K type strain sequencing project: providing services to taxonomists for standard genome sequencing and annotation.</title>
        <authorList>
            <consortium name="The Broad Institute Genomics Platform"/>
            <consortium name="The Broad Institute Genome Sequencing Center for Infectious Disease"/>
            <person name="Wu L."/>
            <person name="Ma J."/>
        </authorList>
    </citation>
    <scope>NUCLEOTIDE SEQUENCE [LARGE SCALE GENOMIC DNA]</scope>
    <source>
        <strain evidence="5">JCM 17927</strain>
    </source>
</reference>
<proteinExistence type="predicted"/>
<dbReference type="Gene3D" id="2.40.160.50">
    <property type="entry name" value="membrane protein fhac: a member of the omp85/tpsb transporter family"/>
    <property type="match status" value="1"/>
</dbReference>
<evidence type="ECO:0000256" key="1">
    <source>
        <dbReference type="ARBA" id="ARBA00004370"/>
    </source>
</evidence>
<feature type="domain" description="Bacterial surface antigen (D15)" evidence="3">
    <location>
        <begin position="226"/>
        <end position="419"/>
    </location>
</feature>
<protein>
    <recommendedName>
        <fullName evidence="3">Bacterial surface antigen (D15) domain-containing protein</fullName>
    </recommendedName>
</protein>
<sequence>MNVLGTSCRLTKRIVLAGVINGDFLRQAIVNQKSSVNRLALFFLLGSVSCHTTVIYGQIPGSGSALERDSTLQADTSKLLDLIEIGKKLLPVRVKRARAAQGKLISFSVLPFSAQLPGGGTALVTSTTASFYLGNRKDTYVSLVTFIPYWNFKRRFGFPIRSYLWLSQNRWVISGDTRLMVYPQHTWGLGRQYPEDTKLLVNYSYIRLYQQALKRLSRGLFAGVGYHLDYRINIHTDSLRPRLQDFTRYEYGTAQGSNSFSSGISLNVLFDTRRNSLNPWDGYYASLQYRVNPTFLGNDHVWHAVYLDFRRYIRFDPSLQKQNMLALWTYLWTVFKTGVPYLDLPSLGWEDYNRSGRGFNQNRYRGRDLLYVEAEYRRDITNNGLLGFVIFANATTVSGPRSLYLLNWNPGAGAGIRVKLNKRAGTNIGLNYGFSRGYSGVTLTLGEVF</sequence>
<organism evidence="4 5">
    <name type="scientific">Nibrella saemangeumensis</name>
    <dbReference type="NCBI Taxonomy" id="1084526"/>
    <lineage>
        <taxon>Bacteria</taxon>
        <taxon>Pseudomonadati</taxon>
        <taxon>Bacteroidota</taxon>
        <taxon>Cytophagia</taxon>
        <taxon>Cytophagales</taxon>
        <taxon>Spirosomataceae</taxon>
        <taxon>Nibrella</taxon>
    </lineage>
</organism>
<dbReference type="EMBL" id="BAABHD010000012">
    <property type="protein sequence ID" value="GAA4450416.1"/>
    <property type="molecule type" value="Genomic_DNA"/>
</dbReference>
<dbReference type="Pfam" id="PF01103">
    <property type="entry name" value="Omp85"/>
    <property type="match status" value="1"/>
</dbReference>
<dbReference type="Proteomes" id="UP001501175">
    <property type="component" value="Unassembled WGS sequence"/>
</dbReference>